<dbReference type="RefSeq" id="WP_343937415.1">
    <property type="nucleotide sequence ID" value="NZ_BAAABU010000020.1"/>
</dbReference>
<evidence type="ECO:0000313" key="2">
    <source>
        <dbReference type="Proteomes" id="UP001500416"/>
    </source>
</evidence>
<sequence>MNADLSRVDQVVYRWSARSLLGRRGVGPVASSLPPDALDQWDQRLHELVWAAPGPPGLVFLDFDGVKVLIHKKDVPDANGREGSALAHVLVGRSLNAWHALGLSTWDGWSGEGDEVPEELPALHAGWLHAAAEQGLWALRGSVRGLSPALVGDFLATLLAEPGAALTVVDPPASPAELLCAWLDITGEPLTFATAEPGDTGRHLPRVVFLTAASGFSTHATTRTRVRLGGPREANPLRHFTFALADRYARRGYEGMTALLPAQPLATAADVEAWARRVQFEPGVLADVMDLLSRSTKGELTPVEEDVLRSGVVDEHIVEQIRRTPDGELANTLVDVQANGSATARASEHRMLGELVRRMATRPLSERARQLVPFLRFDSTTLVNELARTKPVAHGVDSWQELVAFVGLLTTFSLTDERCLGLVARATSRLQTATLVRWLHEDGGREPATCELVLRSLPGRKGSGEQRKHAREAFLLGNALANVVDVLRPQSASAAVPLFDVLVGVVFGADLGSTRIIGDVLELLPPDAPPALLHVLYTRADNARVRRLVADAAARRYFEGNGLADR</sequence>
<proteinExistence type="predicted"/>
<organism evidence="1 2">
    <name type="scientific">Saccharothrix mutabilis subsp. mutabilis</name>
    <dbReference type="NCBI Taxonomy" id="66855"/>
    <lineage>
        <taxon>Bacteria</taxon>
        <taxon>Bacillati</taxon>
        <taxon>Actinomycetota</taxon>
        <taxon>Actinomycetes</taxon>
        <taxon>Pseudonocardiales</taxon>
        <taxon>Pseudonocardiaceae</taxon>
        <taxon>Saccharothrix</taxon>
    </lineage>
</organism>
<dbReference type="Proteomes" id="UP001500416">
    <property type="component" value="Unassembled WGS sequence"/>
</dbReference>
<name>A0ABN0UJ62_9PSEU</name>
<keyword evidence="2" id="KW-1185">Reference proteome</keyword>
<reference evidence="1 2" key="1">
    <citation type="journal article" date="2019" name="Int. J. Syst. Evol. Microbiol.">
        <title>The Global Catalogue of Microorganisms (GCM) 10K type strain sequencing project: providing services to taxonomists for standard genome sequencing and annotation.</title>
        <authorList>
            <consortium name="The Broad Institute Genomics Platform"/>
            <consortium name="The Broad Institute Genome Sequencing Center for Infectious Disease"/>
            <person name="Wu L."/>
            <person name="Ma J."/>
        </authorList>
    </citation>
    <scope>NUCLEOTIDE SEQUENCE [LARGE SCALE GENOMIC DNA]</scope>
    <source>
        <strain evidence="1 2">JCM 3380</strain>
    </source>
</reference>
<evidence type="ECO:0000313" key="1">
    <source>
        <dbReference type="EMBL" id="GAA0252398.1"/>
    </source>
</evidence>
<comment type="caution">
    <text evidence="1">The sequence shown here is derived from an EMBL/GenBank/DDBJ whole genome shotgun (WGS) entry which is preliminary data.</text>
</comment>
<gene>
    <name evidence="1" type="ORF">GCM10010492_61160</name>
</gene>
<dbReference type="EMBL" id="BAAABU010000020">
    <property type="protein sequence ID" value="GAA0252398.1"/>
    <property type="molecule type" value="Genomic_DNA"/>
</dbReference>
<protein>
    <submittedName>
        <fullName evidence="1">Uncharacterized protein</fullName>
    </submittedName>
</protein>
<accession>A0ABN0UJ62</accession>